<keyword evidence="4" id="KW-0456">Lyase</keyword>
<dbReference type="InterPro" id="IPR001030">
    <property type="entry name" value="Acoase/IPM_deHydtase_lsu_aba"/>
</dbReference>
<reference evidence="6 7" key="1">
    <citation type="journal article" date="2020" name="bioRxiv">
        <title>Sequence and annotation of 42 cannabis genomes reveals extensive copy number variation in cannabinoid synthesis and pathogen resistance genes.</title>
        <authorList>
            <person name="Mckernan K.J."/>
            <person name="Helbert Y."/>
            <person name="Kane L.T."/>
            <person name="Ebling H."/>
            <person name="Zhang L."/>
            <person name="Liu B."/>
            <person name="Eaton Z."/>
            <person name="Mclaughlin S."/>
            <person name="Kingan S."/>
            <person name="Baybayan P."/>
            <person name="Concepcion G."/>
            <person name="Jordan M."/>
            <person name="Riva A."/>
            <person name="Barbazuk W."/>
            <person name="Harkins T."/>
        </authorList>
    </citation>
    <scope>NUCLEOTIDE SEQUENCE [LARGE SCALE GENOMIC DNA]</scope>
    <source>
        <strain evidence="7">cv. Jamaican Lion 4</strain>
        <tissue evidence="6">Leaf</tissue>
    </source>
</reference>
<gene>
    <name evidence="6" type="ORF">G4B88_005572</name>
</gene>
<dbReference type="Pfam" id="PF00330">
    <property type="entry name" value="Aconitase"/>
    <property type="match status" value="1"/>
</dbReference>
<keyword evidence="3" id="KW-0411">Iron-sulfur</keyword>
<protein>
    <recommendedName>
        <fullName evidence="5">Aconitase/3-isopropylmalate dehydratase large subunit alpha/beta/alpha domain-containing protein</fullName>
    </recommendedName>
</protein>
<dbReference type="EMBL" id="JAATIQ010000057">
    <property type="protein sequence ID" value="KAF4391686.1"/>
    <property type="molecule type" value="Genomic_DNA"/>
</dbReference>
<keyword evidence="7" id="KW-1185">Reference proteome</keyword>
<dbReference type="Gene3D" id="3.30.499.10">
    <property type="entry name" value="Aconitase, domain 3"/>
    <property type="match status" value="1"/>
</dbReference>
<evidence type="ECO:0000259" key="5">
    <source>
        <dbReference type="Pfam" id="PF00330"/>
    </source>
</evidence>
<keyword evidence="1" id="KW-0479">Metal-binding</keyword>
<feature type="domain" description="Aconitase/3-isopropylmalate dehydratase large subunit alpha/beta/alpha" evidence="5">
    <location>
        <begin position="96"/>
        <end position="151"/>
    </location>
</feature>
<dbReference type="GO" id="GO:0043436">
    <property type="term" value="P:oxoacid metabolic process"/>
    <property type="evidence" value="ECO:0007669"/>
    <property type="project" value="UniProtKB-ARBA"/>
</dbReference>
<evidence type="ECO:0000256" key="2">
    <source>
        <dbReference type="ARBA" id="ARBA00023004"/>
    </source>
</evidence>
<dbReference type="InterPro" id="IPR050067">
    <property type="entry name" value="IPM_dehydratase_rel_enz"/>
</dbReference>
<evidence type="ECO:0000256" key="3">
    <source>
        <dbReference type="ARBA" id="ARBA00023014"/>
    </source>
</evidence>
<dbReference type="InterPro" id="IPR036008">
    <property type="entry name" value="Aconitase_4Fe-4S_dom"/>
</dbReference>
<dbReference type="SUPFAM" id="SSF53732">
    <property type="entry name" value="Aconitase iron-sulfur domain"/>
    <property type="match status" value="1"/>
</dbReference>
<dbReference type="GO" id="GO:0051536">
    <property type="term" value="F:iron-sulfur cluster binding"/>
    <property type="evidence" value="ECO:0007669"/>
    <property type="project" value="UniProtKB-KW"/>
</dbReference>
<evidence type="ECO:0000256" key="1">
    <source>
        <dbReference type="ARBA" id="ARBA00022723"/>
    </source>
</evidence>
<dbReference type="Proteomes" id="UP000583929">
    <property type="component" value="Unassembled WGS sequence"/>
</dbReference>
<evidence type="ECO:0000313" key="7">
    <source>
        <dbReference type="Proteomes" id="UP000583929"/>
    </source>
</evidence>
<accession>A0A7J6H8T4</accession>
<dbReference type="InterPro" id="IPR015931">
    <property type="entry name" value="Acnase/IPM_dHydase_lsu_aba_1/3"/>
</dbReference>
<proteinExistence type="predicted"/>
<dbReference type="PANTHER" id="PTHR43822">
    <property type="entry name" value="HOMOACONITASE, MITOCHONDRIAL-RELATED"/>
    <property type="match status" value="1"/>
</dbReference>
<keyword evidence="2" id="KW-0408">Iron</keyword>
<evidence type="ECO:0000256" key="4">
    <source>
        <dbReference type="ARBA" id="ARBA00023239"/>
    </source>
</evidence>
<dbReference type="AlphaFoldDB" id="A0A7J6H8T4"/>
<comment type="caution">
    <text evidence="6">The sequence shown here is derived from an EMBL/GenBank/DDBJ whole genome shotgun (WGS) entry which is preliminary data.</text>
</comment>
<dbReference type="GO" id="GO:0016829">
    <property type="term" value="F:lyase activity"/>
    <property type="evidence" value="ECO:0007669"/>
    <property type="project" value="UniProtKB-KW"/>
</dbReference>
<sequence>MEESLLCQWSVIRSLLAILQWWSFNVTVIVLNKWIFQKHDFKFPLTISCIHFICSGAILVIKELKLANCVNSSTKDTIYWDECQRLLTDFLGTYYEIIGEISVAGTTYKVMEFVSSIVESLSMEERMTLCNMVVEAGGKNGIVSTDSTIYNLFFKSIILDTQNLRISLHNMDSFCGKLKEAIRLVIVVSLLLGIPLKNQVDRTTKLVNVGIPNKLLEYLDEV</sequence>
<dbReference type="GO" id="GO:0046872">
    <property type="term" value="F:metal ion binding"/>
    <property type="evidence" value="ECO:0007669"/>
    <property type="project" value="UniProtKB-KW"/>
</dbReference>
<dbReference type="PANTHER" id="PTHR43822:SF2">
    <property type="entry name" value="HOMOACONITASE, MITOCHONDRIAL"/>
    <property type="match status" value="1"/>
</dbReference>
<name>A0A7J6H8T4_CANSA</name>
<evidence type="ECO:0000313" key="6">
    <source>
        <dbReference type="EMBL" id="KAF4391686.1"/>
    </source>
</evidence>
<organism evidence="6 7">
    <name type="scientific">Cannabis sativa</name>
    <name type="common">Hemp</name>
    <name type="synonym">Marijuana</name>
    <dbReference type="NCBI Taxonomy" id="3483"/>
    <lineage>
        <taxon>Eukaryota</taxon>
        <taxon>Viridiplantae</taxon>
        <taxon>Streptophyta</taxon>
        <taxon>Embryophyta</taxon>
        <taxon>Tracheophyta</taxon>
        <taxon>Spermatophyta</taxon>
        <taxon>Magnoliopsida</taxon>
        <taxon>eudicotyledons</taxon>
        <taxon>Gunneridae</taxon>
        <taxon>Pentapetalae</taxon>
        <taxon>rosids</taxon>
        <taxon>fabids</taxon>
        <taxon>Rosales</taxon>
        <taxon>Cannabaceae</taxon>
        <taxon>Cannabis</taxon>
    </lineage>
</organism>